<dbReference type="InterPro" id="IPR016496">
    <property type="entry name" value="GTPase_HflX"/>
</dbReference>
<dbReference type="Proteomes" id="UP000245207">
    <property type="component" value="Unassembled WGS sequence"/>
</dbReference>
<comment type="caution">
    <text evidence="2">The sequence shown here is derived from an EMBL/GenBank/DDBJ whole genome shotgun (WGS) entry which is preliminary data.</text>
</comment>
<protein>
    <submittedName>
        <fullName evidence="2">GTP-binding protein, HflX</fullName>
    </submittedName>
</protein>
<evidence type="ECO:0000313" key="2">
    <source>
        <dbReference type="EMBL" id="PWA67002.1"/>
    </source>
</evidence>
<dbReference type="Gene3D" id="3.40.50.300">
    <property type="entry name" value="P-loop containing nucleotide triphosphate hydrolases"/>
    <property type="match status" value="2"/>
</dbReference>
<dbReference type="GO" id="GO:0005525">
    <property type="term" value="F:GTP binding"/>
    <property type="evidence" value="ECO:0007669"/>
    <property type="project" value="InterPro"/>
</dbReference>
<dbReference type="InterPro" id="IPR006073">
    <property type="entry name" value="GTP-bd"/>
</dbReference>
<evidence type="ECO:0000259" key="1">
    <source>
        <dbReference type="Pfam" id="PF01926"/>
    </source>
</evidence>
<dbReference type="EMBL" id="PKPP01003917">
    <property type="protein sequence ID" value="PWA67002.1"/>
    <property type="molecule type" value="Genomic_DNA"/>
</dbReference>
<evidence type="ECO:0000313" key="3">
    <source>
        <dbReference type="Proteomes" id="UP000245207"/>
    </source>
</evidence>
<dbReference type="PRINTS" id="PR00326">
    <property type="entry name" value="GTP1OBG"/>
</dbReference>
<dbReference type="PANTHER" id="PTHR10229:SF8">
    <property type="entry name" value="GTPASE HFLX"/>
    <property type="match status" value="1"/>
</dbReference>
<reference evidence="2 3" key="1">
    <citation type="journal article" date="2018" name="Mol. Plant">
        <title>The genome of Artemisia annua provides insight into the evolution of Asteraceae family and artemisinin biosynthesis.</title>
        <authorList>
            <person name="Shen Q."/>
            <person name="Zhang L."/>
            <person name="Liao Z."/>
            <person name="Wang S."/>
            <person name="Yan T."/>
            <person name="Shi P."/>
            <person name="Liu M."/>
            <person name="Fu X."/>
            <person name="Pan Q."/>
            <person name="Wang Y."/>
            <person name="Lv Z."/>
            <person name="Lu X."/>
            <person name="Zhang F."/>
            <person name="Jiang W."/>
            <person name="Ma Y."/>
            <person name="Chen M."/>
            <person name="Hao X."/>
            <person name="Li L."/>
            <person name="Tang Y."/>
            <person name="Lv G."/>
            <person name="Zhou Y."/>
            <person name="Sun X."/>
            <person name="Brodelius P.E."/>
            <person name="Rose J.K.C."/>
            <person name="Tang K."/>
        </authorList>
    </citation>
    <scope>NUCLEOTIDE SEQUENCE [LARGE SCALE GENOMIC DNA]</scope>
    <source>
        <strain evidence="3">cv. Huhao1</strain>
        <tissue evidence="2">Leaf</tissue>
    </source>
</reference>
<keyword evidence="3" id="KW-1185">Reference proteome</keyword>
<dbReference type="InterPro" id="IPR027417">
    <property type="entry name" value="P-loop_NTPase"/>
</dbReference>
<dbReference type="PANTHER" id="PTHR10229">
    <property type="entry name" value="GTP-BINDING PROTEIN HFLX"/>
    <property type="match status" value="1"/>
</dbReference>
<sequence>MQTVAIVGYTNAGKSTLVGALLDTDLFCDNRMFATVDPKVGSVVLPSGKKLKHFMLHCKEVVEADLLVHVLDLSAANRDEQRESVLQVLQQIGVSSEKLENMIEVWNKIDIVDNETTESKDDIDDDLDSWISCGDESK</sequence>
<dbReference type="AlphaFoldDB" id="A0A2U1N0G3"/>
<accession>A0A2U1N0G3</accession>
<dbReference type="SUPFAM" id="SSF52540">
    <property type="entry name" value="P-loop containing nucleoside triphosphate hydrolases"/>
    <property type="match status" value="1"/>
</dbReference>
<dbReference type="Pfam" id="PF01926">
    <property type="entry name" value="MMR_HSR1"/>
    <property type="match status" value="1"/>
</dbReference>
<dbReference type="STRING" id="35608.A0A2U1N0G3"/>
<dbReference type="GO" id="GO:0043022">
    <property type="term" value="F:ribosome binding"/>
    <property type="evidence" value="ECO:0007669"/>
    <property type="project" value="TreeGrafter"/>
</dbReference>
<dbReference type="OrthoDB" id="10268034at2759"/>
<feature type="domain" description="G" evidence="1">
    <location>
        <begin position="3"/>
        <end position="108"/>
    </location>
</feature>
<name>A0A2U1N0G3_ARTAN</name>
<dbReference type="GO" id="GO:0005737">
    <property type="term" value="C:cytoplasm"/>
    <property type="evidence" value="ECO:0007669"/>
    <property type="project" value="TreeGrafter"/>
</dbReference>
<proteinExistence type="predicted"/>
<organism evidence="2 3">
    <name type="scientific">Artemisia annua</name>
    <name type="common">Sweet wormwood</name>
    <dbReference type="NCBI Taxonomy" id="35608"/>
    <lineage>
        <taxon>Eukaryota</taxon>
        <taxon>Viridiplantae</taxon>
        <taxon>Streptophyta</taxon>
        <taxon>Embryophyta</taxon>
        <taxon>Tracheophyta</taxon>
        <taxon>Spermatophyta</taxon>
        <taxon>Magnoliopsida</taxon>
        <taxon>eudicotyledons</taxon>
        <taxon>Gunneridae</taxon>
        <taxon>Pentapetalae</taxon>
        <taxon>asterids</taxon>
        <taxon>campanulids</taxon>
        <taxon>Asterales</taxon>
        <taxon>Asteraceae</taxon>
        <taxon>Asteroideae</taxon>
        <taxon>Anthemideae</taxon>
        <taxon>Artemisiinae</taxon>
        <taxon>Artemisia</taxon>
    </lineage>
</organism>
<gene>
    <name evidence="2" type="ORF">CTI12_AA323140</name>
</gene>